<sequence>MFTTRACMHCGKTSAVALKPEQTAVLAAGKPIQDVIPDVSPNVRELLISGTHPKCWEVMFA</sequence>
<reference evidence="1" key="1">
    <citation type="journal article" date="2014" name="Int. J. Syst. Evol. Microbiol.">
        <title>Complete genome of a new Firmicutes species belonging to the dominant human colonic microbiota ('Ruminococcus bicirculans') reveals two chromosomes and a selective capacity to utilize plant glucans.</title>
        <authorList>
            <consortium name="NISC Comparative Sequencing Program"/>
            <person name="Wegmann U."/>
            <person name="Louis P."/>
            <person name="Goesmann A."/>
            <person name="Henrissat B."/>
            <person name="Duncan S.H."/>
            <person name="Flint H.J."/>
        </authorList>
    </citation>
    <scope>NUCLEOTIDE SEQUENCE</scope>
    <source>
        <strain evidence="1">NBRC 108565</strain>
    </source>
</reference>
<dbReference type="EMBL" id="AP027730">
    <property type="protein sequence ID" value="BDZ44036.1"/>
    <property type="molecule type" value="Genomic_DNA"/>
</dbReference>
<name>A0ABM8G7A1_9CELL</name>
<keyword evidence="1" id="KW-0614">Plasmid</keyword>
<reference evidence="1" key="3">
    <citation type="submission" date="2023-02" db="EMBL/GenBank/DDBJ databases">
        <authorList>
            <person name="Sun Q."/>
            <person name="Mori K."/>
        </authorList>
    </citation>
    <scope>NUCLEOTIDE SEQUENCE</scope>
    <source>
        <strain evidence="1">NBRC 108565</strain>
        <plasmid evidence="1">pNBRC108565a</plasmid>
    </source>
</reference>
<reference evidence="3" key="2">
    <citation type="journal article" date="2019" name="Int. J. Syst. Evol. Microbiol.">
        <title>The Global Catalogue of Microorganisms (GCM) 10K type strain sequencing project: providing services to taxonomists for standard genome sequencing and annotation.</title>
        <authorList>
            <consortium name="The Broad Institute Genomics Platform"/>
            <consortium name="The Broad Institute Genome Sequencing Center for Infectious Disease"/>
            <person name="Wu L."/>
            <person name="Ma J."/>
        </authorList>
    </citation>
    <scope>NUCLEOTIDE SEQUENCE [LARGE SCALE GENOMIC DNA]</scope>
    <source>
        <strain evidence="3">NBRC 108565</strain>
    </source>
</reference>
<dbReference type="RefSeq" id="WP_286219594.1">
    <property type="nucleotide sequence ID" value="NZ_AP027730.1"/>
</dbReference>
<geneLocation type="plasmid" evidence="1 3">
    <name>pNBRC108565a</name>
</geneLocation>
<dbReference type="Proteomes" id="UP001321475">
    <property type="component" value="Plasmid pNBRC108565a"/>
</dbReference>
<dbReference type="EMBL" id="AP027730">
    <property type="protein sequence ID" value="BDZ44080.1"/>
    <property type="molecule type" value="Genomic_DNA"/>
</dbReference>
<accession>A0ABM8G7A1</accession>
<evidence type="ECO:0000313" key="3">
    <source>
        <dbReference type="Proteomes" id="UP001321475"/>
    </source>
</evidence>
<protein>
    <submittedName>
        <fullName evidence="1">Uncharacterized protein</fullName>
    </submittedName>
</protein>
<evidence type="ECO:0000313" key="1">
    <source>
        <dbReference type="EMBL" id="BDZ44036.1"/>
    </source>
</evidence>
<organism evidence="1 3">
    <name type="scientific">Paraoerskovia sediminicola</name>
    <dbReference type="NCBI Taxonomy" id="1138587"/>
    <lineage>
        <taxon>Bacteria</taxon>
        <taxon>Bacillati</taxon>
        <taxon>Actinomycetota</taxon>
        <taxon>Actinomycetes</taxon>
        <taxon>Micrococcales</taxon>
        <taxon>Cellulomonadaceae</taxon>
        <taxon>Paraoerskovia</taxon>
    </lineage>
</organism>
<evidence type="ECO:0000313" key="2">
    <source>
        <dbReference type="EMBL" id="BDZ44080.1"/>
    </source>
</evidence>
<keyword evidence="3" id="KW-1185">Reference proteome</keyword>
<gene>
    <name evidence="1" type="ORF">GCM10025865_33350</name>
    <name evidence="2" type="ORF">GCM10025865_33790</name>
</gene>
<proteinExistence type="predicted"/>